<gene>
    <name evidence="1" type="ORF">EV212_10914</name>
</gene>
<organism evidence="1 2">
    <name type="scientific">Frisingicoccus caecimuris</name>
    <dbReference type="NCBI Taxonomy" id="1796636"/>
    <lineage>
        <taxon>Bacteria</taxon>
        <taxon>Bacillati</taxon>
        <taxon>Bacillota</taxon>
        <taxon>Clostridia</taxon>
        <taxon>Lachnospirales</taxon>
        <taxon>Lachnospiraceae</taxon>
        <taxon>Frisingicoccus</taxon>
    </lineage>
</organism>
<dbReference type="Gene3D" id="2.40.128.20">
    <property type="match status" value="1"/>
</dbReference>
<name>A0A4R2LEE8_9FIRM</name>
<dbReference type="Proteomes" id="UP000295711">
    <property type="component" value="Unassembled WGS sequence"/>
</dbReference>
<sequence>MKQNIQISLLGIQNAGSEPEAILTKTARDYCFENGFHKILYCELDENGTATDNLLFLSETEMRLSKSGSVAGRFLFIPGEKTVADYLTPFGKIAFEAETETYHLDRKEDELNVQLKYKLYAGNQLFSENTLTIHVCNADLVSE</sequence>
<dbReference type="EMBL" id="SLXA01000009">
    <property type="protein sequence ID" value="TCO84122.1"/>
    <property type="molecule type" value="Genomic_DNA"/>
</dbReference>
<dbReference type="Pfam" id="PF09148">
    <property type="entry name" value="DUF1934"/>
    <property type="match status" value="1"/>
</dbReference>
<proteinExistence type="predicted"/>
<dbReference type="InterPro" id="IPR015231">
    <property type="entry name" value="DUF1934"/>
</dbReference>
<dbReference type="RefSeq" id="WP_132092236.1">
    <property type="nucleotide sequence ID" value="NZ_JANKAQ010000010.1"/>
</dbReference>
<reference evidence="1 2" key="1">
    <citation type="submission" date="2019-03" db="EMBL/GenBank/DDBJ databases">
        <title>Genomic Encyclopedia of Type Strains, Phase IV (KMG-IV): sequencing the most valuable type-strain genomes for metagenomic binning, comparative biology and taxonomic classification.</title>
        <authorList>
            <person name="Goeker M."/>
        </authorList>
    </citation>
    <scope>NUCLEOTIDE SEQUENCE [LARGE SCALE GENOMIC DNA]</scope>
    <source>
        <strain evidence="1 2">DSM 28559</strain>
    </source>
</reference>
<protein>
    <submittedName>
        <fullName evidence="1">Uncharacterized beta-barrel protein YwiB (DUF1934 family)</fullName>
    </submittedName>
</protein>
<evidence type="ECO:0000313" key="1">
    <source>
        <dbReference type="EMBL" id="TCO84122.1"/>
    </source>
</evidence>
<accession>A0A4R2LEE8</accession>
<dbReference type="AlphaFoldDB" id="A0A4R2LEE8"/>
<comment type="caution">
    <text evidence="1">The sequence shown here is derived from an EMBL/GenBank/DDBJ whole genome shotgun (WGS) entry which is preliminary data.</text>
</comment>
<dbReference type="OrthoDB" id="1680906at2"/>
<dbReference type="InterPro" id="IPR012674">
    <property type="entry name" value="Calycin"/>
</dbReference>
<keyword evidence="2" id="KW-1185">Reference proteome</keyword>
<evidence type="ECO:0000313" key="2">
    <source>
        <dbReference type="Proteomes" id="UP000295711"/>
    </source>
</evidence>
<dbReference type="SUPFAM" id="SSF50814">
    <property type="entry name" value="Lipocalins"/>
    <property type="match status" value="1"/>
</dbReference>